<evidence type="ECO:0000313" key="2">
    <source>
        <dbReference type="EMBL" id="SCY68196.1"/>
    </source>
</evidence>
<feature type="transmembrane region" description="Helical" evidence="1">
    <location>
        <begin position="361"/>
        <end position="382"/>
    </location>
</feature>
<dbReference type="PRINTS" id="PR00702">
    <property type="entry name" value="ACRIFLAVINRP"/>
</dbReference>
<organism evidence="2 3">
    <name type="scientific">Desulfoluna spongiiphila</name>
    <dbReference type="NCBI Taxonomy" id="419481"/>
    <lineage>
        <taxon>Bacteria</taxon>
        <taxon>Pseudomonadati</taxon>
        <taxon>Thermodesulfobacteriota</taxon>
        <taxon>Desulfobacteria</taxon>
        <taxon>Desulfobacterales</taxon>
        <taxon>Desulfolunaceae</taxon>
        <taxon>Desulfoluna</taxon>
    </lineage>
</organism>
<feature type="transmembrane region" description="Helical" evidence="1">
    <location>
        <begin position="525"/>
        <end position="547"/>
    </location>
</feature>
<dbReference type="PANTHER" id="PTHR32063:SF18">
    <property type="entry name" value="CATION EFFLUX SYSTEM PROTEIN"/>
    <property type="match status" value="1"/>
</dbReference>
<feature type="transmembrane region" description="Helical" evidence="1">
    <location>
        <begin position="336"/>
        <end position="354"/>
    </location>
</feature>
<dbReference type="RefSeq" id="WP_092212985.1">
    <property type="nucleotide sequence ID" value="NZ_FMUX01000016.1"/>
</dbReference>
<feature type="transmembrane region" description="Helical" evidence="1">
    <location>
        <begin position="886"/>
        <end position="906"/>
    </location>
</feature>
<dbReference type="InterPro" id="IPR027463">
    <property type="entry name" value="AcrB_DN_DC_subdom"/>
</dbReference>
<keyword evidence="3" id="KW-1185">Reference proteome</keyword>
<dbReference type="Proteomes" id="UP000198870">
    <property type="component" value="Unassembled WGS sequence"/>
</dbReference>
<keyword evidence="1" id="KW-0472">Membrane</keyword>
<evidence type="ECO:0000313" key="3">
    <source>
        <dbReference type="Proteomes" id="UP000198870"/>
    </source>
</evidence>
<keyword evidence="1" id="KW-1133">Transmembrane helix</keyword>
<dbReference type="Gene3D" id="3.30.70.1440">
    <property type="entry name" value="Multidrug efflux transporter AcrB pore domain"/>
    <property type="match status" value="1"/>
</dbReference>
<feature type="transmembrane region" description="Helical" evidence="1">
    <location>
        <begin position="433"/>
        <end position="452"/>
    </location>
</feature>
<dbReference type="Gene3D" id="3.30.2090.10">
    <property type="entry name" value="Multidrug efflux transporter AcrB TolC docking domain, DN and DC subdomains"/>
    <property type="match status" value="2"/>
</dbReference>
<dbReference type="PANTHER" id="PTHR32063">
    <property type="match status" value="1"/>
</dbReference>
<dbReference type="AlphaFoldDB" id="A0A1G5HWN2"/>
<feature type="transmembrane region" description="Helical" evidence="1">
    <location>
        <begin position="464"/>
        <end position="487"/>
    </location>
</feature>
<feature type="transmembrane region" description="Helical" evidence="1">
    <location>
        <begin position="912"/>
        <end position="933"/>
    </location>
</feature>
<dbReference type="Pfam" id="PF00873">
    <property type="entry name" value="ACR_tran"/>
    <property type="match status" value="1"/>
</dbReference>
<dbReference type="GO" id="GO:0005886">
    <property type="term" value="C:plasma membrane"/>
    <property type="evidence" value="ECO:0007669"/>
    <property type="project" value="TreeGrafter"/>
</dbReference>
<keyword evidence="1" id="KW-0812">Transmembrane</keyword>
<dbReference type="SUPFAM" id="SSF82693">
    <property type="entry name" value="Multidrug efflux transporter AcrB pore domain, PN1, PN2, PC1 and PC2 subdomains"/>
    <property type="match status" value="2"/>
</dbReference>
<dbReference type="InterPro" id="IPR001036">
    <property type="entry name" value="Acrflvin-R"/>
</dbReference>
<dbReference type="GO" id="GO:0042910">
    <property type="term" value="F:xenobiotic transmembrane transporter activity"/>
    <property type="evidence" value="ECO:0007669"/>
    <property type="project" value="TreeGrafter"/>
</dbReference>
<name>A0A1G5HWN2_9BACT</name>
<feature type="transmembrane region" description="Helical" evidence="1">
    <location>
        <begin position="860"/>
        <end position="879"/>
    </location>
</feature>
<protein>
    <submittedName>
        <fullName evidence="2">Multidrug efflux pump subunit AcrB</fullName>
    </submittedName>
</protein>
<dbReference type="OrthoDB" id="9759330at2"/>
<feature type="transmembrane region" description="Helical" evidence="1">
    <location>
        <begin position="12"/>
        <end position="32"/>
    </location>
</feature>
<dbReference type="Gene3D" id="3.30.70.1430">
    <property type="entry name" value="Multidrug efflux transporter AcrB pore domain"/>
    <property type="match status" value="2"/>
</dbReference>
<dbReference type="STRING" id="419481.SAMN05216233_11642"/>
<reference evidence="2 3" key="1">
    <citation type="submission" date="2016-10" db="EMBL/GenBank/DDBJ databases">
        <authorList>
            <person name="de Groot N.N."/>
        </authorList>
    </citation>
    <scope>NUCLEOTIDE SEQUENCE [LARGE SCALE GENOMIC DNA]</scope>
    <source>
        <strain evidence="2 3">AA1</strain>
    </source>
</reference>
<feature type="transmembrane region" description="Helical" evidence="1">
    <location>
        <begin position="983"/>
        <end position="1010"/>
    </location>
</feature>
<dbReference type="SUPFAM" id="SSF82866">
    <property type="entry name" value="Multidrug efflux transporter AcrB transmembrane domain"/>
    <property type="match status" value="2"/>
</dbReference>
<dbReference type="SUPFAM" id="SSF82714">
    <property type="entry name" value="Multidrug efflux transporter AcrB TolC docking domain, DN and DC subdomains"/>
    <property type="match status" value="2"/>
</dbReference>
<accession>A0A1G5HWN2</accession>
<evidence type="ECO:0000256" key="1">
    <source>
        <dbReference type="SAM" id="Phobius"/>
    </source>
</evidence>
<sequence length="1017" mass="112300">MNIAELSIEKKTVTLVICFCIVVGGILAYFGLGRLEDPEFTVKNAVVLTPYPGATPMEVADEVTDRIETAIQQMPQLDYVESTSRAGGSIVTVTIKDQYDKHTLPQVWDELRRKVGDIQSQLPPGTHPSIVNDSFGDVYGVLLAVTGEGYSYEELKEYMKFLRKELLLVPGVAKITLWGLQDEAVFVELSRARIARLGIGLDSIYSALKDQNLVVESGAVKVGPEYIRINPTGSFDSVEDIANLQVRDPESDRVIYLKDVADVKRGYITPPSRVLHFNGAPAISIGISVVPGGNVVTMGEAIKKRLAELENQRPVGMEMGVVNFQSDDVSKAVNGFVSNFIQAVLIVVVVLLLFMGLRSGLLIGVVLALTVLATLVIMKMLAINLERISLGALVIALGMLVDNAIVITEGMLIRIESGMNRLKAAKEVVDQNLWPLFGATVIAVLAFAAIGVSQDSTGEYCRSLFQVMLISLMSSWVIGITITPLFCTMFLKSKAHSEGEDEAKDPYRGVIFVGYKAFLKVCIKWRWGTMLIMTGLLFLAVTGFGMLKNSFFPESTRPQFMINYWLPAGTDIRQTTEDIAKIEKRLLEDERVVSTASYIGEGAPRFMLTFNPETSRDKGFGLVLVSVNDYKVIGDLIEEYLAYLSDEFPEAQPILEKFKLGPSSGAVEVRFSGPDPVVLRQLSNQAKDILLAHPDTYGVRDDWRQRVKTIRPQFEDTRARLAGISRSDLARALEMNVTGTTMGIYREGDELISIIARQPEEERLDVENIRSLQVWSPVTRKTVPVYQVVSDFTTDWEDSMIYRRDRKMTITTKCENKPGILASIILGDVKSKIEAIEIPPGFSMEWGGEFEDSAKAREKLAGSMPVTFMLMVLIVIMLFNCLRQPLIIWLTVPLAIIGVSMGLLVFDLPFDFMALLGFLSLVGMMIKSAIVLIDQINIELAGGKAPYLAVVDSAVSRMRPVCMAAITTVLGMIPLLPDVFFRAMAVTIMSGLSFATLLTLIVVPVLYVIFYRIPSQG</sequence>
<proteinExistence type="predicted"/>
<dbReference type="Gene3D" id="3.30.70.1320">
    <property type="entry name" value="Multidrug efflux transporter AcrB pore domain like"/>
    <property type="match status" value="1"/>
</dbReference>
<feature type="transmembrane region" description="Helical" evidence="1">
    <location>
        <begin position="388"/>
        <end position="412"/>
    </location>
</feature>
<dbReference type="Gene3D" id="1.20.1640.10">
    <property type="entry name" value="Multidrug efflux transporter AcrB transmembrane domain"/>
    <property type="match status" value="2"/>
</dbReference>
<dbReference type="EMBL" id="FMUX01000016">
    <property type="protein sequence ID" value="SCY68196.1"/>
    <property type="molecule type" value="Genomic_DNA"/>
</dbReference>
<feature type="transmembrane region" description="Helical" evidence="1">
    <location>
        <begin position="961"/>
        <end position="977"/>
    </location>
</feature>
<gene>
    <name evidence="2" type="ORF">SAMN05216233_11642</name>
</gene>